<evidence type="ECO:0000256" key="4">
    <source>
        <dbReference type="ARBA" id="ARBA00022801"/>
    </source>
</evidence>
<feature type="domain" description="Peptidase S54 rhomboid" evidence="8">
    <location>
        <begin position="55"/>
        <end position="189"/>
    </location>
</feature>
<keyword evidence="6 7" id="KW-0472">Membrane</keyword>
<evidence type="ECO:0000256" key="2">
    <source>
        <dbReference type="ARBA" id="ARBA00009045"/>
    </source>
</evidence>
<feature type="transmembrane region" description="Helical" evidence="7">
    <location>
        <begin position="96"/>
        <end position="114"/>
    </location>
</feature>
<dbReference type="Proteomes" id="UP000051461">
    <property type="component" value="Unassembled WGS sequence"/>
</dbReference>
<keyword evidence="4" id="KW-0378">Hydrolase</keyword>
<organism evidence="9 10">
    <name type="scientific">Loigolactobacillus bifermentans DSM 20003</name>
    <dbReference type="NCBI Taxonomy" id="1423726"/>
    <lineage>
        <taxon>Bacteria</taxon>
        <taxon>Bacillati</taxon>
        <taxon>Bacillota</taxon>
        <taxon>Bacilli</taxon>
        <taxon>Lactobacillales</taxon>
        <taxon>Lactobacillaceae</taxon>
        <taxon>Loigolactobacillus</taxon>
    </lineage>
</organism>
<keyword evidence="10" id="KW-1185">Reference proteome</keyword>
<dbReference type="Pfam" id="PF01694">
    <property type="entry name" value="Rhomboid"/>
    <property type="match status" value="1"/>
</dbReference>
<feature type="transmembrane region" description="Helical" evidence="7">
    <location>
        <begin position="12"/>
        <end position="32"/>
    </location>
</feature>
<feature type="transmembrane region" description="Helical" evidence="7">
    <location>
        <begin position="149"/>
        <end position="166"/>
    </location>
</feature>
<dbReference type="InterPro" id="IPR022764">
    <property type="entry name" value="Peptidase_S54_rhomboid_dom"/>
</dbReference>
<accession>A0A0R1HAX3</accession>
<evidence type="ECO:0000313" key="10">
    <source>
        <dbReference type="Proteomes" id="UP000051461"/>
    </source>
</evidence>
<evidence type="ECO:0000256" key="5">
    <source>
        <dbReference type="ARBA" id="ARBA00022989"/>
    </source>
</evidence>
<evidence type="ECO:0000256" key="1">
    <source>
        <dbReference type="ARBA" id="ARBA00004141"/>
    </source>
</evidence>
<feature type="transmembrane region" description="Helical" evidence="7">
    <location>
        <begin position="203"/>
        <end position="220"/>
    </location>
</feature>
<dbReference type="EMBL" id="AZDA01000003">
    <property type="protein sequence ID" value="KRK40866.1"/>
    <property type="molecule type" value="Genomic_DNA"/>
</dbReference>
<keyword evidence="3 7" id="KW-0812">Transmembrane</keyword>
<dbReference type="PANTHER" id="PTHR43731">
    <property type="entry name" value="RHOMBOID PROTEASE"/>
    <property type="match status" value="1"/>
</dbReference>
<dbReference type="Gene3D" id="1.20.1540.10">
    <property type="entry name" value="Rhomboid-like"/>
    <property type="match status" value="1"/>
</dbReference>
<evidence type="ECO:0000256" key="3">
    <source>
        <dbReference type="ARBA" id="ARBA00022692"/>
    </source>
</evidence>
<dbReference type="AlphaFoldDB" id="A0A0R1HAX3"/>
<comment type="subcellular location">
    <subcellularLocation>
        <location evidence="1">Membrane</location>
        <topology evidence="1">Multi-pass membrane protein</topology>
    </subcellularLocation>
</comment>
<dbReference type="STRING" id="1423726.FC07_GL002619"/>
<dbReference type="SUPFAM" id="SSF144091">
    <property type="entry name" value="Rhomboid-like"/>
    <property type="match status" value="1"/>
</dbReference>
<evidence type="ECO:0000256" key="7">
    <source>
        <dbReference type="SAM" id="Phobius"/>
    </source>
</evidence>
<dbReference type="RefSeq" id="WP_057903302.1">
    <property type="nucleotide sequence ID" value="NZ_AZDA01000003.1"/>
</dbReference>
<name>A0A0R1HAX3_9LACO</name>
<proteinExistence type="inferred from homology"/>
<dbReference type="OrthoDB" id="9813074at2"/>
<dbReference type="PANTHER" id="PTHR43731:SF14">
    <property type="entry name" value="PRESENILIN-ASSOCIATED RHOMBOID-LIKE PROTEIN, MITOCHONDRIAL"/>
    <property type="match status" value="1"/>
</dbReference>
<keyword evidence="9" id="KW-0645">Protease</keyword>
<feature type="transmembrane region" description="Helical" evidence="7">
    <location>
        <begin position="64"/>
        <end position="84"/>
    </location>
</feature>
<dbReference type="InterPro" id="IPR035952">
    <property type="entry name" value="Rhomboid-like_sf"/>
</dbReference>
<feature type="transmembrane region" description="Helical" evidence="7">
    <location>
        <begin position="172"/>
        <end position="191"/>
    </location>
</feature>
<keyword evidence="5 7" id="KW-1133">Transmembrane helix</keyword>
<evidence type="ECO:0000256" key="6">
    <source>
        <dbReference type="ARBA" id="ARBA00023136"/>
    </source>
</evidence>
<protein>
    <submittedName>
        <fullName evidence="9">Membrane-associated serine protease</fullName>
    </submittedName>
</protein>
<evidence type="ECO:0000259" key="8">
    <source>
        <dbReference type="Pfam" id="PF01694"/>
    </source>
</evidence>
<dbReference type="GO" id="GO:0006508">
    <property type="term" value="P:proteolysis"/>
    <property type="evidence" value="ECO:0007669"/>
    <property type="project" value="UniProtKB-KW"/>
</dbReference>
<dbReference type="GO" id="GO:0004252">
    <property type="term" value="F:serine-type endopeptidase activity"/>
    <property type="evidence" value="ECO:0007669"/>
    <property type="project" value="InterPro"/>
</dbReference>
<evidence type="ECO:0000313" key="9">
    <source>
        <dbReference type="EMBL" id="KRK40866.1"/>
    </source>
</evidence>
<dbReference type="InterPro" id="IPR050925">
    <property type="entry name" value="Rhomboid_protease_S54"/>
</dbReference>
<reference evidence="9 10" key="1">
    <citation type="journal article" date="2015" name="Genome Announc.">
        <title>Expanding the biotechnology potential of lactobacilli through comparative genomics of 213 strains and associated genera.</title>
        <authorList>
            <person name="Sun Z."/>
            <person name="Harris H.M."/>
            <person name="McCann A."/>
            <person name="Guo C."/>
            <person name="Argimon S."/>
            <person name="Zhang W."/>
            <person name="Yang X."/>
            <person name="Jeffery I.B."/>
            <person name="Cooney J.C."/>
            <person name="Kagawa T.F."/>
            <person name="Liu W."/>
            <person name="Song Y."/>
            <person name="Salvetti E."/>
            <person name="Wrobel A."/>
            <person name="Rasinkangas P."/>
            <person name="Parkhill J."/>
            <person name="Rea M.C."/>
            <person name="O'Sullivan O."/>
            <person name="Ritari J."/>
            <person name="Douillard F.P."/>
            <person name="Paul Ross R."/>
            <person name="Yang R."/>
            <person name="Briner A.E."/>
            <person name="Felis G.E."/>
            <person name="de Vos W.M."/>
            <person name="Barrangou R."/>
            <person name="Klaenhammer T.R."/>
            <person name="Caufield P.W."/>
            <person name="Cui Y."/>
            <person name="Zhang H."/>
            <person name="O'Toole P.W."/>
        </authorList>
    </citation>
    <scope>NUCLEOTIDE SEQUENCE [LARGE SCALE GENOMIC DNA]</scope>
    <source>
        <strain evidence="9 10">DSM 20003</strain>
    </source>
</reference>
<dbReference type="PATRIC" id="fig|1423726.3.peg.2726"/>
<dbReference type="GO" id="GO:0016020">
    <property type="term" value="C:membrane"/>
    <property type="evidence" value="ECO:0007669"/>
    <property type="project" value="UniProtKB-SubCell"/>
</dbReference>
<comment type="similarity">
    <text evidence="2">Belongs to the peptidase S54 family.</text>
</comment>
<sequence>MQRTWRQFQAQPWATYLFLLIQGLVYLLMTLAGGSENSIVLVDFGAKVNDLIAAGQWWRLLTPMFLHIGLTHLVINSVTIYFIGNQIEMLFGHWRFILLYLLSGFSGNLASFVFNTNLSAGSSTAIFGLFGAFFMLVTEFRENTALRAVGQQFGLFILLNLVFDVMMPGVDLAGHVGGLLGGFLGATVVGIPNMRLSVVKRIAAALIFMIAAGAFLWLGLNPR</sequence>
<gene>
    <name evidence="9" type="ORF">FC07_GL002619</name>
</gene>
<feature type="transmembrane region" description="Helical" evidence="7">
    <location>
        <begin position="120"/>
        <end position="137"/>
    </location>
</feature>
<comment type="caution">
    <text evidence="9">The sequence shown here is derived from an EMBL/GenBank/DDBJ whole genome shotgun (WGS) entry which is preliminary data.</text>
</comment>